<organism evidence="2 3">
    <name type="scientific">Caerostris extrusa</name>
    <name type="common">Bark spider</name>
    <name type="synonym">Caerostris bankana</name>
    <dbReference type="NCBI Taxonomy" id="172846"/>
    <lineage>
        <taxon>Eukaryota</taxon>
        <taxon>Metazoa</taxon>
        <taxon>Ecdysozoa</taxon>
        <taxon>Arthropoda</taxon>
        <taxon>Chelicerata</taxon>
        <taxon>Arachnida</taxon>
        <taxon>Araneae</taxon>
        <taxon>Araneomorphae</taxon>
        <taxon>Entelegynae</taxon>
        <taxon>Araneoidea</taxon>
        <taxon>Araneidae</taxon>
        <taxon>Caerostris</taxon>
    </lineage>
</organism>
<feature type="compositionally biased region" description="Basic and acidic residues" evidence="1">
    <location>
        <begin position="44"/>
        <end position="57"/>
    </location>
</feature>
<feature type="region of interest" description="Disordered" evidence="1">
    <location>
        <begin position="35"/>
        <end position="106"/>
    </location>
</feature>
<feature type="compositionally biased region" description="Basic and acidic residues" evidence="1">
    <location>
        <begin position="79"/>
        <end position="94"/>
    </location>
</feature>
<dbReference type="Proteomes" id="UP001054945">
    <property type="component" value="Unassembled WGS sequence"/>
</dbReference>
<accession>A0AAV4R9W0</accession>
<reference evidence="2 3" key="1">
    <citation type="submission" date="2021-06" db="EMBL/GenBank/DDBJ databases">
        <title>Caerostris extrusa draft genome.</title>
        <authorList>
            <person name="Kono N."/>
            <person name="Arakawa K."/>
        </authorList>
    </citation>
    <scope>NUCLEOTIDE SEQUENCE [LARGE SCALE GENOMIC DNA]</scope>
</reference>
<dbReference type="EMBL" id="BPLR01007717">
    <property type="protein sequence ID" value="GIY19103.1"/>
    <property type="molecule type" value="Genomic_DNA"/>
</dbReference>
<sequence>MQAAANSTHDAKLTAQTNELVLKVECLIKNLGIPLGKIPATPAEAEKIKHSVEERRNPKPSTSSATGPQQAKRTTIKTTADKADRNKNQKEGWRTRMFSSFRKSTW</sequence>
<evidence type="ECO:0000256" key="1">
    <source>
        <dbReference type="SAM" id="MobiDB-lite"/>
    </source>
</evidence>
<comment type="caution">
    <text evidence="2">The sequence shown here is derived from an EMBL/GenBank/DDBJ whole genome shotgun (WGS) entry which is preliminary data.</text>
</comment>
<feature type="compositionally biased region" description="Polar residues" evidence="1">
    <location>
        <begin position="59"/>
        <end position="78"/>
    </location>
</feature>
<keyword evidence="3" id="KW-1185">Reference proteome</keyword>
<proteinExistence type="predicted"/>
<evidence type="ECO:0000313" key="3">
    <source>
        <dbReference type="Proteomes" id="UP001054945"/>
    </source>
</evidence>
<dbReference type="AlphaFoldDB" id="A0AAV4R9W0"/>
<protein>
    <submittedName>
        <fullName evidence="2">Uncharacterized protein</fullName>
    </submittedName>
</protein>
<gene>
    <name evidence="2" type="ORF">CEXT_335651</name>
</gene>
<evidence type="ECO:0000313" key="2">
    <source>
        <dbReference type="EMBL" id="GIY19103.1"/>
    </source>
</evidence>
<name>A0AAV4R9W0_CAEEX</name>
<feature type="compositionally biased region" description="Polar residues" evidence="1">
    <location>
        <begin position="97"/>
        <end position="106"/>
    </location>
</feature>